<dbReference type="AlphaFoldDB" id="A0A4R2TMA2"/>
<sequence>MADKSTLNDIRKSIEGYVGYKVTLKANKGRKRVMVREGVIENAYPNIFVVKIDGEFDSIRRVSYSYSDVLTETVQLTVSDDNKSIKVS</sequence>
<proteinExistence type="predicted"/>
<dbReference type="PANTHER" id="PTHR40026:SF1">
    <property type="entry name" value="PROTEIN VEG"/>
    <property type="match status" value="1"/>
</dbReference>
<dbReference type="InterPro" id="IPR009366">
    <property type="entry name" value="Protein_Veg"/>
</dbReference>
<protein>
    <submittedName>
        <fullName evidence="2">Uncharacterized protein Veg</fullName>
    </submittedName>
</protein>
<dbReference type="Gene3D" id="2.30.30.100">
    <property type="match status" value="1"/>
</dbReference>
<name>A0A4R2TMA2_9FIRM</name>
<dbReference type="InterPro" id="IPR006635">
    <property type="entry name" value="NEAT_dom"/>
</dbReference>
<evidence type="ECO:0000313" key="2">
    <source>
        <dbReference type="EMBL" id="TCQ02385.1"/>
    </source>
</evidence>
<dbReference type="RefSeq" id="WP_132848442.1">
    <property type="nucleotide sequence ID" value="NZ_CP058648.1"/>
</dbReference>
<dbReference type="GO" id="GO:0006355">
    <property type="term" value="P:regulation of DNA-templated transcription"/>
    <property type="evidence" value="ECO:0007669"/>
    <property type="project" value="InterPro"/>
</dbReference>
<feature type="domain" description="NEAT" evidence="1">
    <location>
        <begin position="1"/>
        <end position="88"/>
    </location>
</feature>
<gene>
    <name evidence="2" type="ORF">EDD79_101631</name>
</gene>
<dbReference type="Proteomes" id="UP000295504">
    <property type="component" value="Unassembled WGS sequence"/>
</dbReference>
<dbReference type="EMBL" id="SLYC01000016">
    <property type="protein sequence ID" value="TCQ02385.1"/>
    <property type="molecule type" value="Genomic_DNA"/>
</dbReference>
<dbReference type="Pfam" id="PF06257">
    <property type="entry name" value="VEG"/>
    <property type="match status" value="1"/>
</dbReference>
<evidence type="ECO:0000313" key="3">
    <source>
        <dbReference type="Proteomes" id="UP000295504"/>
    </source>
</evidence>
<dbReference type="PROSITE" id="PS50978">
    <property type="entry name" value="NEAT"/>
    <property type="match status" value="1"/>
</dbReference>
<dbReference type="OrthoDB" id="5469at2"/>
<dbReference type="PANTHER" id="PTHR40026">
    <property type="entry name" value="PROTEIN VEG"/>
    <property type="match status" value="1"/>
</dbReference>
<accession>A0A4R2TMA2</accession>
<comment type="caution">
    <text evidence="2">The sequence shown here is derived from an EMBL/GenBank/DDBJ whole genome shotgun (WGS) entry which is preliminary data.</text>
</comment>
<evidence type="ECO:0000259" key="1">
    <source>
        <dbReference type="PROSITE" id="PS50978"/>
    </source>
</evidence>
<reference evidence="2 3" key="1">
    <citation type="submission" date="2019-03" db="EMBL/GenBank/DDBJ databases">
        <title>Genomic Encyclopedia of Type Strains, Phase IV (KMG-IV): sequencing the most valuable type-strain genomes for metagenomic binning, comparative biology and taxonomic classification.</title>
        <authorList>
            <person name="Goeker M."/>
        </authorList>
    </citation>
    <scope>NUCLEOTIDE SEQUENCE [LARGE SCALE GENOMIC DNA]</scope>
    <source>
        <strain evidence="2 3">DSM 100013</strain>
    </source>
</reference>
<dbReference type="PIRSF" id="PIRSF037257">
    <property type="entry name" value="DUF1021"/>
    <property type="match status" value="1"/>
</dbReference>
<keyword evidence="3" id="KW-1185">Reference proteome</keyword>
<organism evidence="2 3">
    <name type="scientific">Serpentinicella alkaliphila</name>
    <dbReference type="NCBI Taxonomy" id="1734049"/>
    <lineage>
        <taxon>Bacteria</taxon>
        <taxon>Bacillati</taxon>
        <taxon>Bacillota</taxon>
        <taxon>Clostridia</taxon>
        <taxon>Peptostreptococcales</taxon>
        <taxon>Natronincolaceae</taxon>
        <taxon>Serpentinicella</taxon>
    </lineage>
</organism>